<gene>
    <name evidence="3" type="ORF">ACFQND_02995</name>
</gene>
<dbReference type="Proteomes" id="UP001596270">
    <property type="component" value="Unassembled WGS sequence"/>
</dbReference>
<feature type="chain" id="PRO_5046990114" evidence="2">
    <location>
        <begin position="31"/>
        <end position="495"/>
    </location>
</feature>
<dbReference type="RefSeq" id="WP_371434534.1">
    <property type="nucleotide sequence ID" value="NZ_JBHSRS010000005.1"/>
</dbReference>
<evidence type="ECO:0000256" key="2">
    <source>
        <dbReference type="SAM" id="SignalP"/>
    </source>
</evidence>
<dbReference type="EMBL" id="JBHSRS010000005">
    <property type="protein sequence ID" value="MFC6280196.1"/>
    <property type="molecule type" value="Genomic_DNA"/>
</dbReference>
<reference evidence="4" key="1">
    <citation type="journal article" date="2019" name="Int. J. Syst. Evol. Microbiol.">
        <title>The Global Catalogue of Microorganisms (GCM) 10K type strain sequencing project: providing services to taxonomists for standard genome sequencing and annotation.</title>
        <authorList>
            <consortium name="The Broad Institute Genomics Platform"/>
            <consortium name="The Broad Institute Genome Sequencing Center for Infectious Disease"/>
            <person name="Wu L."/>
            <person name="Ma J."/>
        </authorList>
    </citation>
    <scope>NUCLEOTIDE SEQUENCE [LARGE SCALE GENOMIC DNA]</scope>
    <source>
        <strain evidence="4">CCUG 39402</strain>
    </source>
</reference>
<feature type="region of interest" description="Disordered" evidence="1">
    <location>
        <begin position="108"/>
        <end position="127"/>
    </location>
</feature>
<dbReference type="Pfam" id="PF08811">
    <property type="entry name" value="DUF1800"/>
    <property type="match status" value="1"/>
</dbReference>
<feature type="signal peptide" evidence="2">
    <location>
        <begin position="1"/>
        <end position="30"/>
    </location>
</feature>
<sequence>MPHYSPNTPHHAAAALAFALSMLAGPPAIAQADNSASNLQAAWRATSRLGYGPTAATAQAAETDPKAWALQQIDAAYTASQSAPIIPAEIARFNEPVNDIARDFRAERQARRTTREQSATPTAAPIANTSNQVNPAVLVVKATDAEGFSREMQQGAAAWRLMSCSDPSMENPLLARMTEFWFNHLNVFAGKGAVRPFVGHYAVNAIRAHALGRFEDLLLASARHPAMLFYLDQAQSNVRGINENYARELMELHTLGVDAGYTQNDVRELARILTGWTVGLPQGEGFRFAERLHDNGDKTLLGRPFRANGVREGEDAIRMLARQPATAKRIARRLATTFVSDKPPQALVDRLSNTFINTQGDIRAVMRTLVNSPEFWRADNTLFKTPMDFACSALTAGGGIKDRRELQLTLGFLAQAGQPLHGWQTPDGYKTDAATWLAPEALTRRADYAMTLGNRISEPTYLQAFLSDASRGRIAQEPPALRTGLTLASPDFMNK</sequence>
<evidence type="ECO:0000313" key="3">
    <source>
        <dbReference type="EMBL" id="MFC6280196.1"/>
    </source>
</evidence>
<protein>
    <submittedName>
        <fullName evidence="3">DUF1800 domain-containing protein</fullName>
    </submittedName>
</protein>
<keyword evidence="2" id="KW-0732">Signal</keyword>
<evidence type="ECO:0000256" key="1">
    <source>
        <dbReference type="SAM" id="MobiDB-lite"/>
    </source>
</evidence>
<evidence type="ECO:0000313" key="4">
    <source>
        <dbReference type="Proteomes" id="UP001596270"/>
    </source>
</evidence>
<comment type="caution">
    <text evidence="3">The sequence shown here is derived from an EMBL/GenBank/DDBJ whole genome shotgun (WGS) entry which is preliminary data.</text>
</comment>
<keyword evidence="4" id="KW-1185">Reference proteome</keyword>
<proteinExistence type="predicted"/>
<name>A0ABW1TRH5_9BURK</name>
<organism evidence="3 4">
    <name type="scientific">Polaromonas aquatica</name>
    <dbReference type="NCBI Taxonomy" id="332657"/>
    <lineage>
        <taxon>Bacteria</taxon>
        <taxon>Pseudomonadati</taxon>
        <taxon>Pseudomonadota</taxon>
        <taxon>Betaproteobacteria</taxon>
        <taxon>Burkholderiales</taxon>
        <taxon>Comamonadaceae</taxon>
        <taxon>Polaromonas</taxon>
    </lineage>
</organism>
<accession>A0ABW1TRH5</accession>
<dbReference type="InterPro" id="IPR014917">
    <property type="entry name" value="DUF1800"/>
</dbReference>